<dbReference type="EMBL" id="AGNL01000854">
    <property type="protein sequence ID" value="EJK77454.1"/>
    <property type="molecule type" value="Genomic_DNA"/>
</dbReference>
<evidence type="ECO:0000313" key="2">
    <source>
        <dbReference type="EMBL" id="EJK77454.1"/>
    </source>
</evidence>
<reference evidence="2 3" key="1">
    <citation type="journal article" date="2012" name="Genome Biol.">
        <title>Genome and low-iron response of an oceanic diatom adapted to chronic iron limitation.</title>
        <authorList>
            <person name="Lommer M."/>
            <person name="Specht M."/>
            <person name="Roy A.S."/>
            <person name="Kraemer L."/>
            <person name="Andreson R."/>
            <person name="Gutowska M.A."/>
            <person name="Wolf J."/>
            <person name="Bergner S.V."/>
            <person name="Schilhabel M.B."/>
            <person name="Klostermeier U.C."/>
            <person name="Beiko R.G."/>
            <person name="Rosenstiel P."/>
            <person name="Hippler M."/>
            <person name="Laroche J."/>
        </authorList>
    </citation>
    <scope>NUCLEOTIDE SEQUENCE [LARGE SCALE GENOMIC DNA]</scope>
    <source>
        <strain evidence="2 3">CCMP1005</strain>
    </source>
</reference>
<comment type="caution">
    <text evidence="2">The sequence shown here is derived from an EMBL/GenBank/DDBJ whole genome shotgun (WGS) entry which is preliminary data.</text>
</comment>
<protein>
    <submittedName>
        <fullName evidence="2">Uncharacterized protein</fullName>
    </submittedName>
</protein>
<dbReference type="AlphaFoldDB" id="K0TJT1"/>
<name>K0TJT1_THAOC</name>
<keyword evidence="3" id="KW-1185">Reference proteome</keyword>
<evidence type="ECO:0000256" key="1">
    <source>
        <dbReference type="SAM" id="MobiDB-lite"/>
    </source>
</evidence>
<dbReference type="Proteomes" id="UP000266841">
    <property type="component" value="Unassembled WGS sequence"/>
</dbReference>
<organism evidence="2 3">
    <name type="scientific">Thalassiosira oceanica</name>
    <name type="common">Marine diatom</name>
    <dbReference type="NCBI Taxonomy" id="159749"/>
    <lineage>
        <taxon>Eukaryota</taxon>
        <taxon>Sar</taxon>
        <taxon>Stramenopiles</taxon>
        <taxon>Ochrophyta</taxon>
        <taxon>Bacillariophyta</taxon>
        <taxon>Coscinodiscophyceae</taxon>
        <taxon>Thalassiosirophycidae</taxon>
        <taxon>Thalassiosirales</taxon>
        <taxon>Thalassiosiraceae</taxon>
        <taxon>Thalassiosira</taxon>
    </lineage>
</organism>
<feature type="region of interest" description="Disordered" evidence="1">
    <location>
        <begin position="1"/>
        <end position="25"/>
    </location>
</feature>
<evidence type="ECO:0000313" key="3">
    <source>
        <dbReference type="Proteomes" id="UP000266841"/>
    </source>
</evidence>
<gene>
    <name evidence="2" type="ORF">THAOC_00716</name>
</gene>
<sequence length="107" mass="11361">MEQHTTSSPLRKKSRQFNNNESTLHNNEFTLHGTIQTQPSLSVGFNFASSSWNASSWSASTWSASGVASICMPAISKDDNASATAEVGLVSAETGAKTVVLLENLVS</sequence>
<proteinExistence type="predicted"/>
<accession>K0TJT1</accession>
<feature type="compositionally biased region" description="Polar residues" evidence="1">
    <location>
        <begin position="16"/>
        <end position="25"/>
    </location>
</feature>